<evidence type="ECO:0000313" key="1">
    <source>
        <dbReference type="EMBL" id="KRP31690.1"/>
    </source>
</evidence>
<sequence length="477" mass="50448">MASLSLADSAPEASAQDTKKMVQNNFVETAQKGVKLSGYVDTGYSYNFTGSGDKSTVDSRFGSDTAQRGDFQLYAVKIALEKALTSENKAQAGFRADVMIGEDANYLADRAYPNSNSTFGGTTAGTGGPNNSDSNSNSLFLEQAYVSIRAPVGNGWDFKAGKFVSILGYEVIERPANMNTTYGILFNQMPLYYTGLLSSYKFDDYIDAKLGVVNGSNTDNNTTLNPNAGDGVALLAALNITAPGGNANWSNNFQYSTGADNNTATGTLDSTIPTNTGGTATLNGQPLGTVTQSAYNIIYNSWGNWVPKFADGKLLFAVQGLLGITNGDFSVNGANVQIAPFTTLSGDGSYNLASTYYGAGAYAKYQFNDWFYLASRGEYLGSNNSAKFGSQGTGTTTSGGSINGVGPISSSHQTGNNWWEYTITAGFNVIDNMLIRVEYRLDWGSNIQSPNGGYVQPSGANSGGPCQYAGAEVVYSF</sequence>
<gene>
    <name evidence="1" type="ORF">ABS32_06395</name>
</gene>
<evidence type="ECO:0008006" key="3">
    <source>
        <dbReference type="Google" id="ProtNLM"/>
    </source>
</evidence>
<dbReference type="InterPro" id="IPR011486">
    <property type="entry name" value="BBP2"/>
</dbReference>
<evidence type="ECO:0000313" key="2">
    <source>
        <dbReference type="Proteomes" id="UP000051557"/>
    </source>
</evidence>
<proteinExistence type="predicted"/>
<dbReference type="Pfam" id="PF07642">
    <property type="entry name" value="BBP2"/>
    <property type="match status" value="1"/>
</dbReference>
<protein>
    <recommendedName>
        <fullName evidence="3">Porin</fullName>
    </recommendedName>
</protein>
<comment type="caution">
    <text evidence="1">The sequence shown here is derived from an EMBL/GenBank/DDBJ whole genome shotgun (WGS) entry which is preliminary data.</text>
</comment>
<reference evidence="1 2" key="1">
    <citation type="submission" date="2015-10" db="EMBL/GenBank/DDBJ databases">
        <title>Metagenome-Assembled Genomes uncover a global brackish microbiome.</title>
        <authorList>
            <person name="Hugerth L.W."/>
            <person name="Larsson J."/>
            <person name="Alneberg J."/>
            <person name="Lindh M.V."/>
            <person name="Legrand C."/>
            <person name="Pinhassi J."/>
            <person name="Andersson A.F."/>
        </authorList>
    </citation>
    <scope>NUCLEOTIDE SEQUENCE [LARGE SCALE GENOMIC DNA]</scope>
    <source>
        <strain evidence="1">BACL9 MAG-120820-bin42</strain>
    </source>
</reference>
<name>A0A0R2X6N1_9BACT</name>
<dbReference type="Proteomes" id="UP000051557">
    <property type="component" value="Unassembled WGS sequence"/>
</dbReference>
<organism evidence="1 2">
    <name type="scientific">Verrucomicrobia subdivision 6 bacterium BACL9 MAG-120820-bin42</name>
    <dbReference type="NCBI Taxonomy" id="1655634"/>
    <lineage>
        <taxon>Bacteria</taxon>
        <taxon>Pseudomonadati</taxon>
        <taxon>Verrucomicrobiota</taxon>
        <taxon>Verrucomicrobiia</taxon>
        <taxon>Verrucomicrobiales</taxon>
        <taxon>Verrucomicrobia subdivision 6</taxon>
    </lineage>
</organism>
<dbReference type="AlphaFoldDB" id="A0A0R2X6N1"/>
<dbReference type="EMBL" id="LIDM01000272">
    <property type="protein sequence ID" value="KRP31690.1"/>
    <property type="molecule type" value="Genomic_DNA"/>
</dbReference>
<accession>A0A0R2X6N1</accession>